<evidence type="ECO:0000313" key="1">
    <source>
        <dbReference type="EMBL" id="KAK1382315.1"/>
    </source>
</evidence>
<accession>A0AAD8IE92</accession>
<reference evidence="1" key="1">
    <citation type="submission" date="2023-02" db="EMBL/GenBank/DDBJ databases">
        <title>Genome of toxic invasive species Heracleum sosnowskyi carries increased number of genes despite the absence of recent whole-genome duplications.</title>
        <authorList>
            <person name="Schelkunov M."/>
            <person name="Shtratnikova V."/>
            <person name="Makarenko M."/>
            <person name="Klepikova A."/>
            <person name="Omelchenko D."/>
            <person name="Novikova G."/>
            <person name="Obukhova E."/>
            <person name="Bogdanov V."/>
            <person name="Penin A."/>
            <person name="Logacheva M."/>
        </authorList>
    </citation>
    <scope>NUCLEOTIDE SEQUENCE</scope>
    <source>
        <strain evidence="1">Hsosn_3</strain>
        <tissue evidence="1">Leaf</tissue>
    </source>
</reference>
<name>A0AAD8IE92_9APIA</name>
<dbReference type="PANTHER" id="PTHR33148:SF33">
    <property type="entry name" value="DUF4228 DOMAIN PROTEIN"/>
    <property type="match status" value="1"/>
</dbReference>
<evidence type="ECO:0000313" key="2">
    <source>
        <dbReference type="Proteomes" id="UP001237642"/>
    </source>
</evidence>
<dbReference type="PANTHER" id="PTHR33148">
    <property type="entry name" value="PLASTID MOVEMENT IMPAIRED PROTEIN-RELATED"/>
    <property type="match status" value="1"/>
</dbReference>
<dbReference type="EMBL" id="JAUIZM010000005">
    <property type="protein sequence ID" value="KAK1382315.1"/>
    <property type="molecule type" value="Genomic_DNA"/>
</dbReference>
<dbReference type="Proteomes" id="UP001237642">
    <property type="component" value="Unassembled WGS sequence"/>
</dbReference>
<comment type="caution">
    <text evidence="1">The sequence shown here is derived from an EMBL/GenBank/DDBJ whole genome shotgun (WGS) entry which is preliminary data.</text>
</comment>
<dbReference type="Pfam" id="PF14009">
    <property type="entry name" value="PADRE"/>
    <property type="match status" value="1"/>
</dbReference>
<protein>
    <submittedName>
        <fullName evidence="1">Uncharacterized protein</fullName>
    </submittedName>
</protein>
<organism evidence="1 2">
    <name type="scientific">Heracleum sosnowskyi</name>
    <dbReference type="NCBI Taxonomy" id="360622"/>
    <lineage>
        <taxon>Eukaryota</taxon>
        <taxon>Viridiplantae</taxon>
        <taxon>Streptophyta</taxon>
        <taxon>Embryophyta</taxon>
        <taxon>Tracheophyta</taxon>
        <taxon>Spermatophyta</taxon>
        <taxon>Magnoliopsida</taxon>
        <taxon>eudicotyledons</taxon>
        <taxon>Gunneridae</taxon>
        <taxon>Pentapetalae</taxon>
        <taxon>asterids</taxon>
        <taxon>campanulids</taxon>
        <taxon>Apiales</taxon>
        <taxon>Apiaceae</taxon>
        <taxon>Apioideae</taxon>
        <taxon>apioid superclade</taxon>
        <taxon>Tordylieae</taxon>
        <taxon>Tordyliinae</taxon>
        <taxon>Heracleum</taxon>
    </lineage>
</organism>
<keyword evidence="2" id="KW-1185">Reference proteome</keyword>
<gene>
    <name evidence="1" type="ORF">POM88_020050</name>
</gene>
<proteinExistence type="predicted"/>
<sequence length="324" mass="36089">MGNCSIKSGVIEKNQLRFIKIVMDSGKILELEGSKLVHEVVKDYPGYGIFKKNSVSSSPLLDEEKLLCSHIYYLLPVGELQKKALQSDDLVKELSAEMSLNEVKEGDSTDDRLKDLSTKKGLNEVKEGDSTDDRLKDLSTKKSLNKVKLAEKGQIREDDHIKEVSVRKRLNQIKLLDKGQIAKDDNLKDISAKVSLSLNEVEPVRMSSAASDIVTSLANGSGLEVLPPPQKGIWRVKLVINTKQLEEIFSEDVNTEALIEQMRMAAASGHVTPRRARRYLGLILKPILCNVFRAANDRQQNDVEPMELCISSPIKGEISDLTHV</sequence>
<dbReference type="InterPro" id="IPR025322">
    <property type="entry name" value="PADRE_dom"/>
</dbReference>
<reference evidence="1" key="2">
    <citation type="submission" date="2023-05" db="EMBL/GenBank/DDBJ databases">
        <authorList>
            <person name="Schelkunov M.I."/>
        </authorList>
    </citation>
    <scope>NUCLEOTIDE SEQUENCE</scope>
    <source>
        <strain evidence="1">Hsosn_3</strain>
        <tissue evidence="1">Leaf</tissue>
    </source>
</reference>
<dbReference type="AlphaFoldDB" id="A0AAD8IE92"/>